<name>D0A9C6_TRYB9</name>
<dbReference type="GO" id="GO:0005242">
    <property type="term" value="F:inward rectifier potassium channel activity"/>
    <property type="evidence" value="ECO:0007669"/>
    <property type="project" value="InterPro"/>
</dbReference>
<feature type="transmembrane region" description="Helical" evidence="9">
    <location>
        <begin position="116"/>
        <end position="134"/>
    </location>
</feature>
<evidence type="ECO:0000256" key="2">
    <source>
        <dbReference type="ARBA" id="ARBA00022538"/>
    </source>
</evidence>
<evidence type="ECO:0000256" key="7">
    <source>
        <dbReference type="RuleBase" id="RU003822"/>
    </source>
</evidence>
<feature type="compositionally biased region" description="Basic residues" evidence="8">
    <location>
        <begin position="334"/>
        <end position="344"/>
    </location>
</feature>
<comment type="subcellular location">
    <subcellularLocation>
        <location evidence="7">Membrane</location>
        <topology evidence="7">Multi-pass membrane protein</topology>
    </subcellularLocation>
</comment>
<dbReference type="GO" id="GO:0034702">
    <property type="term" value="C:monoatomic ion channel complex"/>
    <property type="evidence" value="ECO:0007669"/>
    <property type="project" value="UniProtKB-KW"/>
</dbReference>
<keyword evidence="9" id="KW-1133">Transmembrane helix</keyword>
<dbReference type="EMBL" id="FN554974">
    <property type="protein sequence ID" value="CBH18277.1"/>
    <property type="molecule type" value="Genomic_DNA"/>
</dbReference>
<dbReference type="InterPro" id="IPR016449">
    <property type="entry name" value="K_chnl_inward-rec_Kir"/>
</dbReference>
<evidence type="ECO:0000256" key="8">
    <source>
        <dbReference type="SAM" id="MobiDB-lite"/>
    </source>
</evidence>
<feature type="region of interest" description="Disordered" evidence="8">
    <location>
        <begin position="235"/>
        <end position="308"/>
    </location>
</feature>
<evidence type="ECO:0000313" key="11">
    <source>
        <dbReference type="Proteomes" id="UP000002316"/>
    </source>
</evidence>
<dbReference type="InterPro" id="IPR013518">
    <property type="entry name" value="K_chnl_inward-rec_Kir_cyto"/>
</dbReference>
<dbReference type="VEuPathDB" id="TriTrypDB:Tbg972.11.13960"/>
<dbReference type="InterPro" id="IPR014756">
    <property type="entry name" value="Ig_E-set"/>
</dbReference>
<feature type="transmembrane region" description="Helical" evidence="9">
    <location>
        <begin position="154"/>
        <end position="175"/>
    </location>
</feature>
<evidence type="ECO:0008006" key="12">
    <source>
        <dbReference type="Google" id="ProtNLM"/>
    </source>
</evidence>
<accession>D0A9C6</accession>
<dbReference type="SUPFAM" id="SSF81296">
    <property type="entry name" value="E set domains"/>
    <property type="match status" value="1"/>
</dbReference>
<proteinExistence type="inferred from homology"/>
<keyword evidence="7 9" id="KW-0812">Transmembrane</keyword>
<evidence type="ECO:0000256" key="5">
    <source>
        <dbReference type="ARBA" id="ARBA00023065"/>
    </source>
</evidence>
<feature type="compositionally biased region" description="Basic and acidic residues" evidence="8">
    <location>
        <begin position="296"/>
        <end position="308"/>
    </location>
</feature>
<dbReference type="PANTHER" id="PTHR11767">
    <property type="entry name" value="INWARD RECTIFIER POTASSIUM CHANNEL"/>
    <property type="match status" value="1"/>
</dbReference>
<keyword evidence="9" id="KW-0472">Membrane</keyword>
<dbReference type="GeneID" id="23866571"/>
<keyword evidence="6 7" id="KW-0407">Ion channel</keyword>
<dbReference type="KEGG" id="tbg:TbgDal_XI13960"/>
<evidence type="ECO:0000256" key="1">
    <source>
        <dbReference type="ARBA" id="ARBA00022448"/>
    </source>
</evidence>
<dbReference type="GO" id="GO:1990573">
    <property type="term" value="P:potassium ion import across plasma membrane"/>
    <property type="evidence" value="ECO:0007669"/>
    <property type="project" value="TreeGrafter"/>
</dbReference>
<protein>
    <recommendedName>
        <fullName evidence="12">Inward rectifier potassium channel C-terminal domain-containing protein</fullName>
    </recommendedName>
</protein>
<dbReference type="PANTHER" id="PTHR11767:SF102">
    <property type="entry name" value="INWARDLY RECTIFYING POTASSIUM CHANNEL 1, ISOFORM F"/>
    <property type="match status" value="1"/>
</dbReference>
<evidence type="ECO:0000256" key="6">
    <source>
        <dbReference type="ARBA" id="ARBA00023303"/>
    </source>
</evidence>
<evidence type="ECO:0000313" key="10">
    <source>
        <dbReference type="EMBL" id="CBH18277.1"/>
    </source>
</evidence>
<dbReference type="OrthoDB" id="273257at2759"/>
<dbReference type="Gene3D" id="2.60.40.1400">
    <property type="entry name" value="G protein-activated inward rectifier potassium channel 1"/>
    <property type="match status" value="1"/>
</dbReference>
<evidence type="ECO:0000256" key="9">
    <source>
        <dbReference type="SAM" id="Phobius"/>
    </source>
</evidence>
<feature type="compositionally biased region" description="Low complexity" evidence="8">
    <location>
        <begin position="349"/>
        <end position="362"/>
    </location>
</feature>
<keyword evidence="5 7" id="KW-0406">Ion transport</keyword>
<feature type="transmembrane region" description="Helical" evidence="9">
    <location>
        <begin position="81"/>
        <end position="104"/>
    </location>
</feature>
<keyword evidence="2 7" id="KW-0633">Potassium transport</keyword>
<dbReference type="SUPFAM" id="SSF81324">
    <property type="entry name" value="Voltage-gated potassium channels"/>
    <property type="match status" value="1"/>
</dbReference>
<keyword evidence="4 7" id="KW-0630">Potassium</keyword>
<dbReference type="Proteomes" id="UP000002316">
    <property type="component" value="Chromosome 11"/>
</dbReference>
<keyword evidence="1 7" id="KW-0813">Transport</keyword>
<organism evidence="10 11">
    <name type="scientific">Trypanosoma brucei gambiense (strain MHOM/CI/86/DAL972)</name>
    <dbReference type="NCBI Taxonomy" id="679716"/>
    <lineage>
        <taxon>Eukaryota</taxon>
        <taxon>Discoba</taxon>
        <taxon>Euglenozoa</taxon>
        <taxon>Kinetoplastea</taxon>
        <taxon>Metakinetoplastina</taxon>
        <taxon>Trypanosomatida</taxon>
        <taxon>Trypanosomatidae</taxon>
        <taxon>Trypanosoma</taxon>
    </lineage>
</organism>
<feature type="region of interest" description="Disordered" evidence="8">
    <location>
        <begin position="334"/>
        <end position="362"/>
    </location>
</feature>
<reference evidence="11" key="1">
    <citation type="journal article" date="2010" name="PLoS Negl. Trop. Dis.">
        <title>The genome sequence of Trypanosoma brucei gambiense, causative agent of chronic human african trypanosomiasis.</title>
        <authorList>
            <person name="Jackson A.P."/>
            <person name="Sanders M."/>
            <person name="Berry A."/>
            <person name="McQuillan J."/>
            <person name="Aslett M.A."/>
            <person name="Quail M.A."/>
            <person name="Chukualim B."/>
            <person name="Capewell P."/>
            <person name="MacLeod A."/>
            <person name="Melville S.E."/>
            <person name="Gibson W."/>
            <person name="Barry J.D."/>
            <person name="Berriman M."/>
            <person name="Hertz-Fowler C."/>
        </authorList>
    </citation>
    <scope>NUCLEOTIDE SEQUENCE [LARGE SCALE GENOMIC DNA]</scope>
    <source>
        <strain evidence="11">MHOM/CI/86/DAL972</strain>
    </source>
</reference>
<dbReference type="RefSeq" id="XP_011780541.1">
    <property type="nucleotide sequence ID" value="XM_011782239.1"/>
</dbReference>
<dbReference type="GO" id="GO:0034765">
    <property type="term" value="P:regulation of monoatomic ion transmembrane transport"/>
    <property type="evidence" value="ECO:0007669"/>
    <property type="project" value="TreeGrafter"/>
</dbReference>
<comment type="similarity">
    <text evidence="7">Belongs to the inward rectifier-type potassium channel (TC 1.A.2.1) family.</text>
</comment>
<dbReference type="GO" id="GO:0005886">
    <property type="term" value="C:plasma membrane"/>
    <property type="evidence" value="ECO:0007669"/>
    <property type="project" value="TreeGrafter"/>
</dbReference>
<keyword evidence="3 7" id="KW-0851">Voltage-gated channel</keyword>
<evidence type="ECO:0000256" key="3">
    <source>
        <dbReference type="ARBA" id="ARBA00022882"/>
    </source>
</evidence>
<dbReference type="AlphaFoldDB" id="D0A9C6"/>
<gene>
    <name evidence="10" type="ORF">TbgDal_XI13960</name>
</gene>
<evidence type="ECO:0000256" key="4">
    <source>
        <dbReference type="ARBA" id="ARBA00022958"/>
    </source>
</evidence>
<sequence>MSSRMSQKLRGHSLAPKRQKPLVNPELLLASPTDSTRGGSKQFVRAFNDEGCLSTREVGVRWFNFALLSIFYTLRSQPWSLLITYTILLYVGILFVFSAAYVVWARGCGAQDGSTWVSALYFTVVSFAANGGYVGEQQDTMLDPHHVCFTGRTVIVTLLSFGNIIFVGLVAALVVGKAAYGEELGHRIVFSDFCSLAMAPGTKDRDCWDLTFRMANSSSSKALAHGQLRLFIVTSEPTDNSRHQRKRRKRSVDRTETRRHATSSHHHIDDKSKRSGQLSKHLEHHISDGTVQTETHPQRREGELDDVTRMDRESREWADAESHIVEVLAEEHLKRKRGREHTSKRQVLSSPATSSCSSDADGGASFGGATGSGCSYVPINSPESALKQVSIQVEELRWTCSGEKHLDGRDGRLLLWFPVDITHTINRYSPLYRYVKHNMTNSLCTLNSLQVASPAIPQEAISEEERGPAATAAFPCSFQLVVTFDATEMESGRHISARHTYAADDIIKHYRFSNKVVRMSPEKREVLVDYHYFNEMLSDVVSPLHRTERVRTR</sequence>